<proteinExistence type="predicted"/>
<feature type="compositionally biased region" description="Polar residues" evidence="1">
    <location>
        <begin position="1"/>
        <end position="13"/>
    </location>
</feature>
<feature type="region of interest" description="Disordered" evidence="1">
    <location>
        <begin position="1"/>
        <end position="32"/>
    </location>
</feature>
<gene>
    <name evidence="2" type="ORF">S01H1_86240</name>
</gene>
<accession>X0XUB4</accession>
<name>X0XUB4_9ZZZZ</name>
<organism evidence="2">
    <name type="scientific">marine sediment metagenome</name>
    <dbReference type="NCBI Taxonomy" id="412755"/>
    <lineage>
        <taxon>unclassified sequences</taxon>
        <taxon>metagenomes</taxon>
        <taxon>ecological metagenomes</taxon>
    </lineage>
</organism>
<dbReference type="AlphaFoldDB" id="X0XUB4"/>
<evidence type="ECO:0000313" key="2">
    <source>
        <dbReference type="EMBL" id="GAG46834.1"/>
    </source>
</evidence>
<protein>
    <submittedName>
        <fullName evidence="2">Uncharacterized protein</fullName>
    </submittedName>
</protein>
<dbReference type="EMBL" id="BARS01059628">
    <property type="protein sequence ID" value="GAG46834.1"/>
    <property type="molecule type" value="Genomic_DNA"/>
</dbReference>
<feature type="non-terminal residue" evidence="2">
    <location>
        <position position="32"/>
    </location>
</feature>
<evidence type="ECO:0000256" key="1">
    <source>
        <dbReference type="SAM" id="MobiDB-lite"/>
    </source>
</evidence>
<sequence length="32" mass="3233">MAQGQGTEFSNNARGKIAKANQVEDIPAGAGT</sequence>
<reference evidence="2" key="1">
    <citation type="journal article" date="2014" name="Front. Microbiol.">
        <title>High frequency of phylogenetically diverse reductive dehalogenase-homologous genes in deep subseafloor sedimentary metagenomes.</title>
        <authorList>
            <person name="Kawai M."/>
            <person name="Futagami T."/>
            <person name="Toyoda A."/>
            <person name="Takaki Y."/>
            <person name="Nishi S."/>
            <person name="Hori S."/>
            <person name="Arai W."/>
            <person name="Tsubouchi T."/>
            <person name="Morono Y."/>
            <person name="Uchiyama I."/>
            <person name="Ito T."/>
            <person name="Fujiyama A."/>
            <person name="Inagaki F."/>
            <person name="Takami H."/>
        </authorList>
    </citation>
    <scope>NUCLEOTIDE SEQUENCE</scope>
    <source>
        <strain evidence="2">Expedition CK06-06</strain>
    </source>
</reference>
<comment type="caution">
    <text evidence="2">The sequence shown here is derived from an EMBL/GenBank/DDBJ whole genome shotgun (WGS) entry which is preliminary data.</text>
</comment>